<dbReference type="EMBL" id="ASGP02000002">
    <property type="protein sequence ID" value="KAH9522389.1"/>
    <property type="molecule type" value="Genomic_DNA"/>
</dbReference>
<dbReference type="GO" id="GO:0035435">
    <property type="term" value="P:phosphate ion transmembrane transport"/>
    <property type="evidence" value="ECO:0007669"/>
    <property type="project" value="TreeGrafter"/>
</dbReference>
<gene>
    <name evidence="9" type="ORF">DERF_005967</name>
    <name evidence="8" type="ORF">HUG17_3146</name>
</gene>
<feature type="transmembrane region" description="Helical" evidence="6">
    <location>
        <begin position="148"/>
        <end position="167"/>
    </location>
</feature>
<evidence type="ECO:0000313" key="10">
    <source>
        <dbReference type="Proteomes" id="UP000790347"/>
    </source>
</evidence>
<dbReference type="AlphaFoldDB" id="A0A922I9D5"/>
<comment type="caution">
    <text evidence="9">The sequence shown here is derived from an EMBL/GenBank/DDBJ whole genome shotgun (WGS) entry which is preliminary data.</text>
</comment>
<keyword evidence="4 6" id="KW-1133">Transmembrane helix</keyword>
<dbReference type="GO" id="GO:0005789">
    <property type="term" value="C:endoplasmic reticulum membrane"/>
    <property type="evidence" value="ECO:0007669"/>
    <property type="project" value="TreeGrafter"/>
</dbReference>
<dbReference type="PIRSF" id="PIRSF002808">
    <property type="entry name" value="Hexose_phosphate_transp"/>
    <property type="match status" value="1"/>
</dbReference>
<comment type="subcellular location">
    <subcellularLocation>
        <location evidence="1">Endomembrane system</location>
        <topology evidence="1">Multi-pass membrane protein</topology>
    </subcellularLocation>
</comment>
<accession>A0A922I9D5</accession>
<dbReference type="GO" id="GO:0061513">
    <property type="term" value="F:glucose 6-phosphate:phosphate antiporter activity"/>
    <property type="evidence" value="ECO:0007669"/>
    <property type="project" value="TreeGrafter"/>
</dbReference>
<feature type="transmembrane region" description="Helical" evidence="6">
    <location>
        <begin position="271"/>
        <end position="295"/>
    </location>
</feature>
<dbReference type="Pfam" id="PF07690">
    <property type="entry name" value="MFS_1"/>
    <property type="match status" value="1"/>
</dbReference>
<evidence type="ECO:0000256" key="2">
    <source>
        <dbReference type="ARBA" id="ARBA00009598"/>
    </source>
</evidence>
<evidence type="ECO:0000256" key="1">
    <source>
        <dbReference type="ARBA" id="ARBA00004127"/>
    </source>
</evidence>
<dbReference type="PANTHER" id="PTHR43826">
    <property type="entry name" value="GLUCOSE-6-PHOSPHATE EXCHANGER SLC37A4"/>
    <property type="match status" value="1"/>
</dbReference>
<keyword evidence="3 6" id="KW-0812">Transmembrane</keyword>
<name>A0A922I9D5_DERFA</name>
<reference evidence="8" key="3">
    <citation type="journal article" date="2021" name="World Allergy Organ. J.">
        <title>Chromosome-level assembly of Dermatophagoides farinae genome and transcriptome reveals two novel allergens Der f 37 and Der f 39.</title>
        <authorList>
            <person name="Chen J."/>
            <person name="Cai Z."/>
            <person name="Fan D."/>
            <person name="Hu J."/>
            <person name="Hou Y."/>
            <person name="He Y."/>
            <person name="Zhang Z."/>
            <person name="Zhao Z."/>
            <person name="Gao P."/>
            <person name="Hu W."/>
            <person name="Sun J."/>
            <person name="Li J."/>
            <person name="Ji K."/>
        </authorList>
    </citation>
    <scope>NUCLEOTIDE SEQUENCE</scope>
    <source>
        <strain evidence="8">JKM2019</strain>
    </source>
</reference>
<dbReference type="OrthoDB" id="3639251at2759"/>
<feature type="transmembrane region" description="Helical" evidence="6">
    <location>
        <begin position="20"/>
        <end position="37"/>
    </location>
</feature>
<evidence type="ECO:0000256" key="3">
    <source>
        <dbReference type="ARBA" id="ARBA00022692"/>
    </source>
</evidence>
<dbReference type="InterPro" id="IPR000849">
    <property type="entry name" value="Sugar_P_transporter"/>
</dbReference>
<reference evidence="9" key="1">
    <citation type="submission" date="2013-05" db="EMBL/GenBank/DDBJ databases">
        <authorList>
            <person name="Yim A.K.Y."/>
            <person name="Chan T.F."/>
            <person name="Ji K.M."/>
            <person name="Liu X.Y."/>
            <person name="Zhou J.W."/>
            <person name="Li R.Q."/>
            <person name="Yang K.Y."/>
            <person name="Li J."/>
            <person name="Li M."/>
            <person name="Law P.T.W."/>
            <person name="Wu Y.L."/>
            <person name="Cai Z.L."/>
            <person name="Qin H."/>
            <person name="Bao Y."/>
            <person name="Leung R.K.K."/>
            <person name="Ng P.K.S."/>
            <person name="Zou J."/>
            <person name="Zhong X.J."/>
            <person name="Ran P.X."/>
            <person name="Zhong N.S."/>
            <person name="Liu Z.G."/>
            <person name="Tsui S.K.W."/>
        </authorList>
    </citation>
    <scope>NUCLEOTIDE SEQUENCE</scope>
    <source>
        <strain evidence="9">Derf</strain>
        <tissue evidence="9">Whole organism</tissue>
    </source>
</reference>
<sequence length="443" mass="48644">MNQNHDNNNDETKIQIYRSQMMIFIILFISYAFYYLMRKAFSLILPELLITSIIDQNDAGIIISAQSISYTISKFIGGLLSDRISAKILFINGLFLSSLTTVFFAFVPPKTTSFTTLWFLNGLAQGFGWPSLVKILQQWTSSKQFGTYYSVLSASANVSGGLSPLLATLMTMNFGWQNTLISFGIVSIFIAMLSSLMLSNRPEDIGLAAINHDDETVRMQKSLSSSITLKELLKSPFIWLLSISYLVVFAAKTTACDWGQLYLMNERQKSQLIASSFTSSVESGGFFGAIIAGYLSDRMIAAKKTTTKTSNSCDRLPVATAMMTLSALAIHSLCFHVGPSTSHIFIAILGFILGLTFYGPIIIFGMVATEAVPTNLSGTSHAIVALAANVGAIISGLPFTMLAQTYSWKMVFFLLEVSTVSIILLLTIFGNRLRPDFVPKKID</sequence>
<feature type="domain" description="Major facilitator superfamily (MFS) profile" evidence="7">
    <location>
        <begin position="23"/>
        <end position="434"/>
    </location>
</feature>
<evidence type="ECO:0000256" key="6">
    <source>
        <dbReference type="SAM" id="Phobius"/>
    </source>
</evidence>
<feature type="transmembrane region" description="Helical" evidence="6">
    <location>
        <begin position="411"/>
        <end position="431"/>
    </location>
</feature>
<dbReference type="Gene3D" id="1.20.1250.20">
    <property type="entry name" value="MFS general substrate transporter like domains"/>
    <property type="match status" value="2"/>
</dbReference>
<dbReference type="Proteomes" id="UP000790347">
    <property type="component" value="Unassembled WGS sequence"/>
</dbReference>
<protein>
    <submittedName>
        <fullName evidence="8">Glucose-6-phosphate translocase-like protein</fullName>
    </submittedName>
</protein>
<dbReference type="EMBL" id="SDOV01000007">
    <property type="protein sequence ID" value="KAH7639113.1"/>
    <property type="molecule type" value="Genomic_DNA"/>
</dbReference>
<organism evidence="9 10">
    <name type="scientific">Dermatophagoides farinae</name>
    <name type="common">American house dust mite</name>
    <dbReference type="NCBI Taxonomy" id="6954"/>
    <lineage>
        <taxon>Eukaryota</taxon>
        <taxon>Metazoa</taxon>
        <taxon>Ecdysozoa</taxon>
        <taxon>Arthropoda</taxon>
        <taxon>Chelicerata</taxon>
        <taxon>Arachnida</taxon>
        <taxon>Acari</taxon>
        <taxon>Acariformes</taxon>
        <taxon>Sarcoptiformes</taxon>
        <taxon>Astigmata</taxon>
        <taxon>Psoroptidia</taxon>
        <taxon>Analgoidea</taxon>
        <taxon>Pyroglyphidae</taxon>
        <taxon>Dermatophagoidinae</taxon>
        <taxon>Dermatophagoides</taxon>
    </lineage>
</organism>
<evidence type="ECO:0000313" key="8">
    <source>
        <dbReference type="EMBL" id="KAH7639113.1"/>
    </source>
</evidence>
<reference evidence="9" key="4">
    <citation type="journal article" date="2022" name="Res Sq">
        <title>Comparative Genomics Reveals Insights into the Divergent Evolution of Astigmatic Mites and Household Pest Adaptations.</title>
        <authorList>
            <person name="Xiong Q."/>
            <person name="Wan A.T.-Y."/>
            <person name="Liu X.-Y."/>
            <person name="Fung C.S.-H."/>
            <person name="Xiao X."/>
            <person name="Malainual N."/>
            <person name="Hou J."/>
            <person name="Wang L."/>
            <person name="Wang M."/>
            <person name="Yang K."/>
            <person name="Cui Y."/>
            <person name="Leung E."/>
            <person name="Nong W."/>
            <person name="Shin S.-K."/>
            <person name="Au S."/>
            <person name="Jeong K.Y."/>
            <person name="Chew F.T."/>
            <person name="Hui J."/>
            <person name="Leung T.F."/>
            <person name="Tungtrongchitr A."/>
            <person name="Zhong N."/>
            <person name="Liu Z."/>
            <person name="Tsui S."/>
        </authorList>
    </citation>
    <scope>NUCLEOTIDE SEQUENCE</scope>
    <source>
        <strain evidence="9">Derf</strain>
        <tissue evidence="9">Whole organism</tissue>
    </source>
</reference>
<evidence type="ECO:0000313" key="9">
    <source>
        <dbReference type="EMBL" id="KAH9522389.1"/>
    </source>
</evidence>
<dbReference type="PANTHER" id="PTHR43826:SF3">
    <property type="entry name" value="GLUCOSE-6-PHOSPHATE EXCHANGER SLC37A4"/>
    <property type="match status" value="1"/>
</dbReference>
<feature type="transmembrane region" description="Helical" evidence="6">
    <location>
        <begin position="179"/>
        <end position="198"/>
    </location>
</feature>
<dbReference type="InterPro" id="IPR036259">
    <property type="entry name" value="MFS_trans_sf"/>
</dbReference>
<keyword evidence="5 6" id="KW-0472">Membrane</keyword>
<evidence type="ECO:0000256" key="5">
    <source>
        <dbReference type="ARBA" id="ARBA00023136"/>
    </source>
</evidence>
<reference evidence="8" key="2">
    <citation type="submission" date="2020-06" db="EMBL/GenBank/DDBJ databases">
        <authorList>
            <person name="Ji K."/>
            <person name="Li J."/>
        </authorList>
    </citation>
    <scope>NUCLEOTIDE SEQUENCE</scope>
    <source>
        <strain evidence="8">JKM2019</strain>
        <tissue evidence="8">Whole body</tissue>
    </source>
</reference>
<dbReference type="InterPro" id="IPR051337">
    <property type="entry name" value="OPA_Antiporter"/>
</dbReference>
<feature type="transmembrane region" description="Helical" evidence="6">
    <location>
        <begin position="232"/>
        <end position="251"/>
    </location>
</feature>
<dbReference type="InterPro" id="IPR020846">
    <property type="entry name" value="MFS_dom"/>
</dbReference>
<feature type="transmembrane region" description="Helical" evidence="6">
    <location>
        <begin position="316"/>
        <end position="338"/>
    </location>
</feature>
<feature type="transmembrane region" description="Helical" evidence="6">
    <location>
        <begin position="344"/>
        <end position="368"/>
    </location>
</feature>
<evidence type="ECO:0000256" key="4">
    <source>
        <dbReference type="ARBA" id="ARBA00022989"/>
    </source>
</evidence>
<feature type="transmembrane region" description="Helical" evidence="6">
    <location>
        <begin position="88"/>
        <end position="106"/>
    </location>
</feature>
<evidence type="ECO:0000259" key="7">
    <source>
        <dbReference type="PROSITE" id="PS50850"/>
    </source>
</evidence>
<dbReference type="Proteomes" id="UP000828236">
    <property type="component" value="Unassembled WGS sequence"/>
</dbReference>
<comment type="similarity">
    <text evidence="2">Belongs to the major facilitator superfamily. Organophosphate:Pi antiporter (OPA) (TC 2.A.1.4) family.</text>
</comment>
<keyword evidence="10" id="KW-1185">Reference proteome</keyword>
<dbReference type="SUPFAM" id="SSF103473">
    <property type="entry name" value="MFS general substrate transporter"/>
    <property type="match status" value="1"/>
</dbReference>
<dbReference type="InterPro" id="IPR011701">
    <property type="entry name" value="MFS"/>
</dbReference>
<dbReference type="PROSITE" id="PS50850">
    <property type="entry name" value="MFS"/>
    <property type="match status" value="1"/>
</dbReference>
<feature type="transmembrane region" description="Helical" evidence="6">
    <location>
        <begin position="380"/>
        <end position="399"/>
    </location>
</feature>
<proteinExistence type="inferred from homology"/>